<comment type="caution">
    <text evidence="3">The sequence shown here is derived from an EMBL/GenBank/DDBJ whole genome shotgun (WGS) entry which is preliminary data.</text>
</comment>
<keyword evidence="5" id="KW-1185">Reference proteome</keyword>
<name>A0AAU9LJW5_9STRA</name>
<dbReference type="Gene3D" id="3.30.40.10">
    <property type="entry name" value="Zinc/RING finger domain, C3HC4 (zinc finger)"/>
    <property type="match status" value="1"/>
</dbReference>
<organism evidence="3 6">
    <name type="scientific">Peronospora belbahrii</name>
    <dbReference type="NCBI Taxonomy" id="622444"/>
    <lineage>
        <taxon>Eukaryota</taxon>
        <taxon>Sar</taxon>
        <taxon>Stramenopiles</taxon>
        <taxon>Oomycota</taxon>
        <taxon>Peronosporomycetes</taxon>
        <taxon>Peronosporales</taxon>
        <taxon>Peronosporaceae</taxon>
        <taxon>Peronospora</taxon>
    </lineage>
</organism>
<reference evidence="3 5" key="1">
    <citation type="submission" date="2021-11" db="EMBL/GenBank/DDBJ databases">
        <authorList>
            <person name="Islam A."/>
            <person name="Islam S."/>
            <person name="Flora M.S."/>
            <person name="Rahman M."/>
            <person name="Ziaur R.M."/>
            <person name="Epstein J.H."/>
            <person name="Hassan M."/>
            <person name="Klassen M."/>
            <person name="Woodard K."/>
            <person name="Webb A."/>
            <person name="Webby R.J."/>
            <person name="El Zowalaty M.E."/>
        </authorList>
    </citation>
    <scope>NUCLEOTIDE SEQUENCE</scope>
    <source>
        <strain evidence="4">Pbs1</strain>
        <strain evidence="3">Pbs3</strain>
    </source>
</reference>
<evidence type="ECO:0000313" key="4">
    <source>
        <dbReference type="EMBL" id="CAH0520251.1"/>
    </source>
</evidence>
<evidence type="ECO:0000259" key="2">
    <source>
        <dbReference type="PROSITE" id="PS50089"/>
    </source>
</evidence>
<keyword evidence="1" id="KW-0479">Metal-binding</keyword>
<dbReference type="GO" id="GO:0008270">
    <property type="term" value="F:zinc ion binding"/>
    <property type="evidence" value="ECO:0007669"/>
    <property type="project" value="UniProtKB-KW"/>
</dbReference>
<dbReference type="EMBL" id="CAKLCB010000342">
    <property type="protein sequence ID" value="CAH0520251.1"/>
    <property type="molecule type" value="Genomic_DNA"/>
</dbReference>
<feature type="domain" description="RING-type" evidence="2">
    <location>
        <begin position="214"/>
        <end position="254"/>
    </location>
</feature>
<dbReference type="SUPFAM" id="SSF57850">
    <property type="entry name" value="RING/U-box"/>
    <property type="match status" value="1"/>
</dbReference>
<gene>
    <name evidence="4" type="ORF">PBS001_LOCUS6743</name>
    <name evidence="3" type="ORF">PBS003_LOCUS6949</name>
</gene>
<dbReference type="PROSITE" id="PS50089">
    <property type="entry name" value="ZF_RING_2"/>
    <property type="match status" value="1"/>
</dbReference>
<evidence type="ECO:0000313" key="5">
    <source>
        <dbReference type="Proteomes" id="UP001158986"/>
    </source>
</evidence>
<evidence type="ECO:0000313" key="6">
    <source>
        <dbReference type="Proteomes" id="UP001160483"/>
    </source>
</evidence>
<evidence type="ECO:0000256" key="1">
    <source>
        <dbReference type="PROSITE-ProRule" id="PRU00175"/>
    </source>
</evidence>
<dbReference type="InterPro" id="IPR013083">
    <property type="entry name" value="Znf_RING/FYVE/PHD"/>
</dbReference>
<protein>
    <recommendedName>
        <fullName evidence="2">RING-type domain-containing protein</fullName>
    </recommendedName>
</protein>
<dbReference type="PANTHER" id="PTHR17550:SF4">
    <property type="entry name" value="E3 UBIQUITIN-PROTEIN LIGASE TTC3"/>
    <property type="match status" value="1"/>
</dbReference>
<accession>A0AAU9LJW5</accession>
<dbReference type="PANTHER" id="PTHR17550">
    <property type="entry name" value="E3 UBIQUITIN-PROTEIN LIGASE TTC3"/>
    <property type="match status" value="1"/>
</dbReference>
<dbReference type="AlphaFoldDB" id="A0AAU9LJW5"/>
<dbReference type="Pfam" id="PF13639">
    <property type="entry name" value="zf-RING_2"/>
    <property type="match status" value="1"/>
</dbReference>
<keyword evidence="1" id="KW-0862">Zinc</keyword>
<evidence type="ECO:0000313" key="3">
    <source>
        <dbReference type="EMBL" id="CAH0480326.1"/>
    </source>
</evidence>
<dbReference type="EMBL" id="CAKKTJ010000324">
    <property type="protein sequence ID" value="CAH0480326.1"/>
    <property type="molecule type" value="Genomic_DNA"/>
</dbReference>
<dbReference type="SMART" id="SM00184">
    <property type="entry name" value="RING"/>
    <property type="match status" value="1"/>
</dbReference>
<dbReference type="Proteomes" id="UP001160483">
    <property type="component" value="Unassembled WGS sequence"/>
</dbReference>
<dbReference type="Proteomes" id="UP001158986">
    <property type="component" value="Unassembled WGS sequence"/>
</dbReference>
<proteinExistence type="predicted"/>
<sequence length="264" mass="29653">MVFISLEDVIETNNSIHADKCNTQHSVHPEATPRVVVTPGSPTKQQGMPLARAGFFSIQHTPSSLLLYVSDSVICQKWVLSKTSDDCSKLRKNIRRVGNDCRDPACCGPVQRLSFKISTRRVWGSPTNTSKQYDECNAFQTYLNDLVQAVLGRNTGCQTMKRTRHLLEDFLNIAYHRANAMDCVLYHKNQAASLTVKSMKPCQVGRGCDDSIECLICCGDLANDKTLRLPCGHKYHAGCMRVWFNVQQTCPVCRLHLDIRVMSE</sequence>
<keyword evidence="1" id="KW-0863">Zinc-finger</keyword>
<dbReference type="InterPro" id="IPR001841">
    <property type="entry name" value="Znf_RING"/>
</dbReference>